<accession>A0A9P4PFM3</accession>
<sequence>MAYSIAGLKVTTEDPNRCALAGCNEIAKVICRRCMGTPDIELPDNQLLADVAYCSEGHLKQDLPAHMEMCDHRRWVRAIGRISELHYLLLSIDCQRGNLALFDYKLSDDNEGQKREFLYQEREPGEPFCKPEVPEDIKLCAQYLNHCVHSLVLGTSLMAYLSKDGHMRVKERHILVNPHIYVRASHTWTDSEDDNEQVYHSVFFVAPPSATRRQDPFDEDGIILDPSGMQFGFGEIVDTASNYLAKKAQPTSLDPDRYRGRLGDKFKNHLDELVNSSGRALDAVIRTQASLLAVINVLFPELDRIYGFAGLIEADREAWKGFRTRFETLYTQYKETIDGKLDEIDDSHKGEGQKQAAKRRLLNEHAGAAYDMMKALIDDV</sequence>
<keyword evidence="2" id="KW-1185">Reference proteome</keyword>
<dbReference type="OrthoDB" id="432970at2759"/>
<gene>
    <name evidence="1" type="ORF">P171DRAFT_487084</name>
</gene>
<dbReference type="EMBL" id="MU001503">
    <property type="protein sequence ID" value="KAF2443130.1"/>
    <property type="molecule type" value="Genomic_DNA"/>
</dbReference>
<evidence type="ECO:0000313" key="1">
    <source>
        <dbReference type="EMBL" id="KAF2443130.1"/>
    </source>
</evidence>
<proteinExistence type="predicted"/>
<comment type="caution">
    <text evidence="1">The sequence shown here is derived from an EMBL/GenBank/DDBJ whole genome shotgun (WGS) entry which is preliminary data.</text>
</comment>
<name>A0A9P4PFM3_9PLEO</name>
<reference evidence="1" key="1">
    <citation type="journal article" date="2020" name="Stud. Mycol.">
        <title>101 Dothideomycetes genomes: a test case for predicting lifestyles and emergence of pathogens.</title>
        <authorList>
            <person name="Haridas S."/>
            <person name="Albert R."/>
            <person name="Binder M."/>
            <person name="Bloem J."/>
            <person name="Labutti K."/>
            <person name="Salamov A."/>
            <person name="Andreopoulos B."/>
            <person name="Baker S."/>
            <person name="Barry K."/>
            <person name="Bills G."/>
            <person name="Bluhm B."/>
            <person name="Cannon C."/>
            <person name="Castanera R."/>
            <person name="Culley D."/>
            <person name="Daum C."/>
            <person name="Ezra D."/>
            <person name="Gonzalez J."/>
            <person name="Henrissat B."/>
            <person name="Kuo A."/>
            <person name="Liang C."/>
            <person name="Lipzen A."/>
            <person name="Lutzoni F."/>
            <person name="Magnuson J."/>
            <person name="Mondo S."/>
            <person name="Nolan M."/>
            <person name="Ohm R."/>
            <person name="Pangilinan J."/>
            <person name="Park H.-J."/>
            <person name="Ramirez L."/>
            <person name="Alfaro M."/>
            <person name="Sun H."/>
            <person name="Tritt A."/>
            <person name="Yoshinaga Y."/>
            <person name="Zwiers L.-H."/>
            <person name="Turgeon B."/>
            <person name="Goodwin S."/>
            <person name="Spatafora J."/>
            <person name="Crous P."/>
            <person name="Grigoriev I."/>
        </authorList>
    </citation>
    <scope>NUCLEOTIDE SEQUENCE</scope>
    <source>
        <strain evidence="1">CBS 690.94</strain>
    </source>
</reference>
<evidence type="ECO:0000313" key="2">
    <source>
        <dbReference type="Proteomes" id="UP000799764"/>
    </source>
</evidence>
<protein>
    <submittedName>
        <fullName evidence="1">Uncharacterized protein</fullName>
    </submittedName>
</protein>
<dbReference type="Proteomes" id="UP000799764">
    <property type="component" value="Unassembled WGS sequence"/>
</dbReference>
<organism evidence="1 2">
    <name type="scientific">Karstenula rhodostoma CBS 690.94</name>
    <dbReference type="NCBI Taxonomy" id="1392251"/>
    <lineage>
        <taxon>Eukaryota</taxon>
        <taxon>Fungi</taxon>
        <taxon>Dikarya</taxon>
        <taxon>Ascomycota</taxon>
        <taxon>Pezizomycotina</taxon>
        <taxon>Dothideomycetes</taxon>
        <taxon>Pleosporomycetidae</taxon>
        <taxon>Pleosporales</taxon>
        <taxon>Massarineae</taxon>
        <taxon>Didymosphaeriaceae</taxon>
        <taxon>Karstenula</taxon>
    </lineage>
</organism>
<dbReference type="AlphaFoldDB" id="A0A9P4PFM3"/>